<organism evidence="3 4">
    <name type="scientific">Littorina saxatilis</name>
    <dbReference type="NCBI Taxonomy" id="31220"/>
    <lineage>
        <taxon>Eukaryota</taxon>
        <taxon>Metazoa</taxon>
        <taxon>Spiralia</taxon>
        <taxon>Lophotrochozoa</taxon>
        <taxon>Mollusca</taxon>
        <taxon>Gastropoda</taxon>
        <taxon>Caenogastropoda</taxon>
        <taxon>Littorinimorpha</taxon>
        <taxon>Littorinoidea</taxon>
        <taxon>Littorinidae</taxon>
        <taxon>Littorina</taxon>
    </lineage>
</organism>
<dbReference type="Proteomes" id="UP001374579">
    <property type="component" value="Unassembled WGS sequence"/>
</dbReference>
<keyword evidence="1" id="KW-0732">Signal</keyword>
<gene>
    <name evidence="3" type="ORF">V1264_015043</name>
</gene>
<dbReference type="Pfam" id="PF03067">
    <property type="entry name" value="LPMO_10"/>
    <property type="match status" value="1"/>
</dbReference>
<dbReference type="InterPro" id="IPR004302">
    <property type="entry name" value="Cellulose/chitin-bd_N"/>
</dbReference>
<keyword evidence="4" id="KW-1185">Reference proteome</keyword>
<feature type="domain" description="Chitin-binding type-4" evidence="2">
    <location>
        <begin position="23"/>
        <end position="218"/>
    </location>
</feature>
<sequence length="299" mass="32652">MMTKWTMTSVMTLVMTLRSVWGHGMMIDPPQRSSMWRYGFPDSPANYQDNELFCGGYDQQWNVNGGKCGICGDDYSDPQPRANEAGGKYGEGVIVRSYQRADVIDVSVEITANHLGYFIFKLCPNNDVSTPATQECLDQNVLKVVGPEGQDLGDKYYLDAEVGTKHVELQLPVDLTCTQCVLQWTYNTGNSWGCNDDAYEDCCIGCGKQENFVNCADIAITGSTDEQTTTTASTDAPVVTTAAPSLTTTTTTTTTTTGSVTEECTCEPAGAYAGLEEMVEWCCYNCARDHCPETHCVCS</sequence>
<evidence type="ECO:0000313" key="4">
    <source>
        <dbReference type="Proteomes" id="UP001374579"/>
    </source>
</evidence>
<evidence type="ECO:0000313" key="3">
    <source>
        <dbReference type="EMBL" id="KAK7107063.1"/>
    </source>
</evidence>
<accession>A0AAN9BJ21</accession>
<comment type="caution">
    <text evidence="3">The sequence shown here is derived from an EMBL/GenBank/DDBJ whole genome shotgun (WGS) entry which is preliminary data.</text>
</comment>
<dbReference type="AlphaFoldDB" id="A0AAN9BJ21"/>
<evidence type="ECO:0000259" key="2">
    <source>
        <dbReference type="Pfam" id="PF03067"/>
    </source>
</evidence>
<dbReference type="EMBL" id="JBAMIC010000004">
    <property type="protein sequence ID" value="KAK7107063.1"/>
    <property type="molecule type" value="Genomic_DNA"/>
</dbReference>
<name>A0AAN9BJ21_9CAEN</name>
<feature type="chain" id="PRO_5042865146" description="Chitin-binding type-4 domain-containing protein" evidence="1">
    <location>
        <begin position="23"/>
        <end position="299"/>
    </location>
</feature>
<proteinExistence type="predicted"/>
<evidence type="ECO:0000256" key="1">
    <source>
        <dbReference type="SAM" id="SignalP"/>
    </source>
</evidence>
<feature type="signal peptide" evidence="1">
    <location>
        <begin position="1"/>
        <end position="22"/>
    </location>
</feature>
<reference evidence="3 4" key="1">
    <citation type="submission" date="2024-02" db="EMBL/GenBank/DDBJ databases">
        <title>Chromosome-scale genome assembly of the rough periwinkle Littorina saxatilis.</title>
        <authorList>
            <person name="De Jode A."/>
            <person name="Faria R."/>
            <person name="Formenti G."/>
            <person name="Sims Y."/>
            <person name="Smith T.P."/>
            <person name="Tracey A."/>
            <person name="Wood J.M.D."/>
            <person name="Zagrodzka Z.B."/>
            <person name="Johannesson K."/>
            <person name="Butlin R.K."/>
            <person name="Leder E.H."/>
        </authorList>
    </citation>
    <scope>NUCLEOTIDE SEQUENCE [LARGE SCALE GENOMIC DNA]</scope>
    <source>
        <strain evidence="3">Snail1</strain>
        <tissue evidence="3">Muscle</tissue>
    </source>
</reference>
<protein>
    <recommendedName>
        <fullName evidence="2">Chitin-binding type-4 domain-containing protein</fullName>
    </recommendedName>
</protein>